<dbReference type="Proteomes" id="UP000245910">
    <property type="component" value="Chromosome III"/>
</dbReference>
<evidence type="ECO:0000313" key="3">
    <source>
        <dbReference type="Proteomes" id="UP000245910"/>
    </source>
</evidence>
<evidence type="ECO:0000313" key="2">
    <source>
        <dbReference type="EMBL" id="CEI70965.1"/>
    </source>
</evidence>
<protein>
    <submittedName>
        <fullName evidence="2">Uncharacterized protein</fullName>
    </submittedName>
</protein>
<feature type="region of interest" description="Disordered" evidence="1">
    <location>
        <begin position="51"/>
        <end position="74"/>
    </location>
</feature>
<name>A0A2L2U5S0_9HYPO</name>
<dbReference type="EMBL" id="LN649231">
    <property type="protein sequence ID" value="CEI70965.1"/>
    <property type="molecule type" value="Genomic_DNA"/>
</dbReference>
<accession>A0A2L2U5S0</accession>
<reference evidence="3" key="1">
    <citation type="submission" date="2014-10" db="EMBL/GenBank/DDBJ databases">
        <authorList>
            <person name="King R."/>
        </authorList>
    </citation>
    <scope>NUCLEOTIDE SEQUENCE [LARGE SCALE GENOMIC DNA]</scope>
    <source>
        <strain evidence="3">A3/5</strain>
    </source>
</reference>
<evidence type="ECO:0000256" key="1">
    <source>
        <dbReference type="SAM" id="MobiDB-lite"/>
    </source>
</evidence>
<sequence>MTPFCTRSPRAAQVGGVHRRVQSHHISMLADHLQAGKPLSHNDVPDMFRRSVKDNKRQWEEKEQRERMKTQGRK</sequence>
<organism evidence="2 3">
    <name type="scientific">Fusarium venenatum</name>
    <dbReference type="NCBI Taxonomy" id="56646"/>
    <lineage>
        <taxon>Eukaryota</taxon>
        <taxon>Fungi</taxon>
        <taxon>Dikarya</taxon>
        <taxon>Ascomycota</taxon>
        <taxon>Pezizomycotina</taxon>
        <taxon>Sordariomycetes</taxon>
        <taxon>Hypocreomycetidae</taxon>
        <taxon>Hypocreales</taxon>
        <taxon>Nectriaceae</taxon>
        <taxon>Fusarium</taxon>
    </lineage>
</organism>
<dbReference type="AlphaFoldDB" id="A0A2L2U5S0"/>
<proteinExistence type="predicted"/>
<keyword evidence="3" id="KW-1185">Reference proteome</keyword>